<name>A0A3M0A9S3_9BACT</name>
<dbReference type="GO" id="GO:0005737">
    <property type="term" value="C:cytoplasm"/>
    <property type="evidence" value="ECO:0007669"/>
    <property type="project" value="UniProtKB-SubCell"/>
</dbReference>
<feature type="binding site" evidence="6">
    <location>
        <begin position="331"/>
        <end position="335"/>
    </location>
    <ligand>
        <name>ATP</name>
        <dbReference type="ChEBI" id="CHEBI:30616"/>
    </ligand>
</feature>
<dbReference type="HAMAP" id="MF_00020">
    <property type="entry name" value="Acetate_kinase"/>
    <property type="match status" value="1"/>
</dbReference>
<keyword evidence="2 6" id="KW-0808">Transferase</keyword>
<evidence type="ECO:0000256" key="2">
    <source>
        <dbReference type="ARBA" id="ARBA00022679"/>
    </source>
</evidence>
<dbReference type="GO" id="GO:0005524">
    <property type="term" value="F:ATP binding"/>
    <property type="evidence" value="ECO:0007669"/>
    <property type="project" value="UniProtKB-KW"/>
</dbReference>
<feature type="site" description="Transition state stabilizer" evidence="6">
    <location>
        <position position="181"/>
    </location>
</feature>
<dbReference type="Pfam" id="PF00871">
    <property type="entry name" value="Acetate_kinase"/>
    <property type="match status" value="1"/>
</dbReference>
<feature type="site" description="Transition state stabilizer" evidence="6">
    <location>
        <position position="240"/>
    </location>
</feature>
<organism evidence="8 9">
    <name type="scientific">Metamycoplasma subdolum</name>
    <dbReference type="NCBI Taxonomy" id="92407"/>
    <lineage>
        <taxon>Bacteria</taxon>
        <taxon>Bacillati</taxon>
        <taxon>Mycoplasmatota</taxon>
        <taxon>Mycoplasmoidales</taxon>
        <taxon>Metamycoplasmataceae</taxon>
        <taxon>Metamycoplasma</taxon>
    </lineage>
</organism>
<keyword evidence="9" id="KW-1185">Reference proteome</keyword>
<keyword evidence="3 6" id="KW-0547">Nucleotide-binding</keyword>
<evidence type="ECO:0000256" key="4">
    <source>
        <dbReference type="ARBA" id="ARBA00022777"/>
    </source>
</evidence>
<dbReference type="PIRSF" id="PIRSF000722">
    <property type="entry name" value="Acetate_prop_kin"/>
    <property type="match status" value="1"/>
</dbReference>
<comment type="subunit">
    <text evidence="6">Homodimer.</text>
</comment>
<proteinExistence type="inferred from homology"/>
<feature type="binding site" evidence="6">
    <location>
        <begin position="207"/>
        <end position="211"/>
    </location>
    <ligand>
        <name>ATP</name>
        <dbReference type="ChEBI" id="CHEBI:30616"/>
    </ligand>
</feature>
<evidence type="ECO:0000256" key="7">
    <source>
        <dbReference type="RuleBase" id="RU003835"/>
    </source>
</evidence>
<dbReference type="PANTHER" id="PTHR21060">
    <property type="entry name" value="ACETATE KINASE"/>
    <property type="match status" value="1"/>
</dbReference>
<dbReference type="Proteomes" id="UP000267246">
    <property type="component" value="Unassembled WGS sequence"/>
</dbReference>
<dbReference type="GO" id="GO:0000287">
    <property type="term" value="F:magnesium ion binding"/>
    <property type="evidence" value="ECO:0007669"/>
    <property type="project" value="UniProtKB-UniRule"/>
</dbReference>
<dbReference type="InterPro" id="IPR023865">
    <property type="entry name" value="Aliphatic_acid_kinase_CS"/>
</dbReference>
<comment type="cofactor">
    <cofactor evidence="6">
        <name>Mg(2+)</name>
        <dbReference type="ChEBI" id="CHEBI:18420"/>
    </cofactor>
    <cofactor evidence="6">
        <name>Mn(2+)</name>
        <dbReference type="ChEBI" id="CHEBI:29035"/>
    </cofactor>
    <text evidence="6">Mg(2+). Can also accept Mn(2+).</text>
</comment>
<dbReference type="EC" id="2.7.2.1" evidence="6"/>
<evidence type="ECO:0000313" key="9">
    <source>
        <dbReference type="Proteomes" id="UP000267246"/>
    </source>
</evidence>
<dbReference type="InterPro" id="IPR000890">
    <property type="entry name" value="Aliphatic_acid_kin_short-chain"/>
</dbReference>
<comment type="catalytic activity">
    <reaction evidence="6">
        <text>acetate + ATP = acetyl phosphate + ADP</text>
        <dbReference type="Rhea" id="RHEA:11352"/>
        <dbReference type="ChEBI" id="CHEBI:22191"/>
        <dbReference type="ChEBI" id="CHEBI:30089"/>
        <dbReference type="ChEBI" id="CHEBI:30616"/>
        <dbReference type="ChEBI" id="CHEBI:456216"/>
        <dbReference type="EC" id="2.7.2.1"/>
    </reaction>
</comment>
<keyword evidence="4 6" id="KW-0418">Kinase</keyword>
<dbReference type="InterPro" id="IPR043129">
    <property type="entry name" value="ATPase_NBD"/>
</dbReference>
<evidence type="ECO:0000256" key="6">
    <source>
        <dbReference type="HAMAP-Rule" id="MF_00020"/>
    </source>
</evidence>
<dbReference type="EMBL" id="REFI01000005">
    <property type="protein sequence ID" value="RMA79135.1"/>
    <property type="molecule type" value="Genomic_DNA"/>
</dbReference>
<dbReference type="InterPro" id="IPR004372">
    <property type="entry name" value="Ac/propionate_kinase"/>
</dbReference>
<feature type="binding site" evidence="6">
    <location>
        <position position="12"/>
    </location>
    <ligand>
        <name>Mg(2+)</name>
        <dbReference type="ChEBI" id="CHEBI:18420"/>
    </ligand>
</feature>
<evidence type="ECO:0000256" key="5">
    <source>
        <dbReference type="ARBA" id="ARBA00022840"/>
    </source>
</evidence>
<dbReference type="PROSITE" id="PS01075">
    <property type="entry name" value="ACETATE_KINASE_1"/>
    <property type="match status" value="1"/>
</dbReference>
<dbReference type="Gene3D" id="3.30.420.40">
    <property type="match status" value="2"/>
</dbReference>
<evidence type="ECO:0000313" key="8">
    <source>
        <dbReference type="EMBL" id="RMA79135.1"/>
    </source>
</evidence>
<keyword evidence="6" id="KW-0963">Cytoplasm</keyword>
<feature type="binding site" evidence="6">
    <location>
        <position position="386"/>
    </location>
    <ligand>
        <name>Mg(2+)</name>
        <dbReference type="ChEBI" id="CHEBI:18420"/>
    </ligand>
</feature>
<gene>
    <name evidence="6" type="primary">ackA</name>
    <name evidence="8" type="ORF">JN00_0189</name>
</gene>
<reference evidence="8 9" key="1">
    <citation type="submission" date="2018-10" db="EMBL/GenBank/DDBJ databases">
        <title>Genomic Encyclopedia of Archaeal and Bacterial Type Strains, Phase II (KMG-II): from individual species to whole genera.</title>
        <authorList>
            <person name="Goeker M."/>
        </authorList>
    </citation>
    <scope>NUCLEOTIDE SEQUENCE [LARGE SCALE GENOMIC DNA]</scope>
    <source>
        <strain evidence="8 9">ATCC 29870</strain>
    </source>
</reference>
<comment type="caution">
    <text evidence="8">The sequence shown here is derived from an EMBL/GenBank/DDBJ whole genome shotgun (WGS) entry which is preliminary data.</text>
</comment>
<comment type="function">
    <text evidence="6">Catalyzes the formation of acetyl phosphate from acetate and ATP. Can also catalyze the reverse reaction.</text>
</comment>
<feature type="binding site" evidence="6">
    <location>
        <begin position="282"/>
        <end position="284"/>
    </location>
    <ligand>
        <name>ATP</name>
        <dbReference type="ChEBI" id="CHEBI:30616"/>
    </ligand>
</feature>
<feature type="binding site" evidence="6">
    <location>
        <position position="92"/>
    </location>
    <ligand>
        <name>substrate</name>
    </ligand>
</feature>
<comment type="similarity">
    <text evidence="1 6 7">Belongs to the acetokinase family.</text>
</comment>
<dbReference type="GO" id="GO:0008776">
    <property type="term" value="F:acetate kinase activity"/>
    <property type="evidence" value="ECO:0007669"/>
    <property type="project" value="UniProtKB-UniRule"/>
</dbReference>
<dbReference type="PANTHER" id="PTHR21060:SF15">
    <property type="entry name" value="ACETATE KINASE-RELATED"/>
    <property type="match status" value="1"/>
</dbReference>
<keyword evidence="5 6" id="KW-0067">ATP-binding</keyword>
<comment type="subcellular location">
    <subcellularLocation>
        <location evidence="6">Cytoplasm</location>
    </subcellularLocation>
</comment>
<keyword evidence="6" id="KW-0460">Magnesium</keyword>
<feature type="active site" description="Proton donor/acceptor" evidence="6">
    <location>
        <position position="149"/>
    </location>
</feature>
<evidence type="ECO:0000256" key="3">
    <source>
        <dbReference type="ARBA" id="ARBA00022741"/>
    </source>
</evidence>
<dbReference type="OrthoDB" id="9802453at2"/>
<feature type="binding site" evidence="6">
    <location>
        <position position="19"/>
    </location>
    <ligand>
        <name>ATP</name>
        <dbReference type="ChEBI" id="CHEBI:30616"/>
    </ligand>
</feature>
<dbReference type="GO" id="GO:0006083">
    <property type="term" value="P:acetate metabolic process"/>
    <property type="evidence" value="ECO:0007669"/>
    <property type="project" value="TreeGrafter"/>
</dbReference>
<dbReference type="GO" id="GO:0006085">
    <property type="term" value="P:acetyl-CoA biosynthetic process"/>
    <property type="evidence" value="ECO:0007669"/>
    <property type="project" value="UniProtKB-UniRule"/>
</dbReference>
<dbReference type="UniPathway" id="UPA00340">
    <property type="reaction ID" value="UER00458"/>
</dbReference>
<protein>
    <recommendedName>
        <fullName evidence="6">Acetate kinase</fullName>
        <ecNumber evidence="6">2.7.2.1</ecNumber>
    </recommendedName>
    <alternativeName>
        <fullName evidence="6">Acetokinase</fullName>
    </alternativeName>
</protein>
<keyword evidence="6" id="KW-0479">Metal-binding</keyword>
<dbReference type="SUPFAM" id="SSF53067">
    <property type="entry name" value="Actin-like ATPase domain"/>
    <property type="match status" value="2"/>
</dbReference>
<evidence type="ECO:0000256" key="1">
    <source>
        <dbReference type="ARBA" id="ARBA00008748"/>
    </source>
</evidence>
<sequence length="398" mass="44992">MHKESKKILIINAGSSSIKWSLFDDKFSVEANGICEKIKLPEGIVTLKFNGKVYEDKLKLSDFFAATKKMVEQWKEHNVIKNFDEISHVAYRIVNGGPKLRETVEVTDKTIKYLQEAIDLAPVHNPGALEAIEAFESLFSKAKHTLHFDTSFHATLPKLAYTYPLNAKLCEELNLRKYGFHGLNYQYVTQRMQEILGKKSVNLVILHIGNGASLCAVQNSKSIETSMGFTPLTGIMMGTRTGDFDPSLIPYIMKHKNLTIDEVMDIVNKKSGLYGVSKLTSDFRELNIKISEDNEDAKFAFELYCTKISEYLINYLNKIEGKIDALVFTAGVGENQENLRTKVIEKIKLINLKIDEEKNQNAPRGKETLISSKDSLIPIYIIPANEELLIAKEANKFK</sequence>
<comment type="pathway">
    <text evidence="6">Metabolic intermediate biosynthesis; acetyl-CoA biosynthesis; acetyl-CoA from acetate: step 1/2.</text>
</comment>
<dbReference type="PRINTS" id="PR00471">
    <property type="entry name" value="ACETATEKNASE"/>
</dbReference>
<dbReference type="AlphaFoldDB" id="A0A3M0A9S3"/>
<dbReference type="NCBIfam" id="TIGR00016">
    <property type="entry name" value="ackA"/>
    <property type="match status" value="1"/>
</dbReference>
<accession>A0A3M0A9S3</accession>
<dbReference type="RefSeq" id="WP_121940672.1">
    <property type="nucleotide sequence ID" value="NZ_CP137846.1"/>
</dbReference>